<keyword evidence="3" id="KW-1185">Reference proteome</keyword>
<evidence type="ECO:0000313" key="2">
    <source>
        <dbReference type="EMBL" id="PRT53200.1"/>
    </source>
</evidence>
<dbReference type="EMBL" id="NDIQ01000001">
    <property type="protein sequence ID" value="PRT53200.1"/>
    <property type="molecule type" value="Genomic_DNA"/>
</dbReference>
<sequence>MPKPRRKVLRKPSRPIQSNAAIQKLLDVQSERKRSTSWSEADVDDEEWGVAPPHPDGQSDEEPGEAGEDGEPEWTKDAGLDSNLGTLGNFYGQKPRYAVIFKGAMMSFTSRFHANLDLIMSLKLYPKNSTVPERPLEAWQLNENEVLVSFTPEGYAEILGVRVIRLGLAAYHIIPIRVTANALVVRLATMEYADEIDVGEDDPRDPLVAASLVPGLRRSEYTQVINKQMYYGYCNQYNDPNAFKGLEDVLARYKTC</sequence>
<accession>A0A2T0FE08</accession>
<dbReference type="RefSeq" id="XP_024663146.1">
    <property type="nucleotide sequence ID" value="XM_024807378.1"/>
</dbReference>
<proteinExistence type="predicted"/>
<evidence type="ECO:0000313" key="3">
    <source>
        <dbReference type="Proteomes" id="UP000238350"/>
    </source>
</evidence>
<protein>
    <submittedName>
        <fullName evidence="2">Uncharacterized protein</fullName>
    </submittedName>
</protein>
<comment type="caution">
    <text evidence="2">The sequence shown here is derived from an EMBL/GenBank/DDBJ whole genome shotgun (WGS) entry which is preliminary data.</text>
</comment>
<evidence type="ECO:0000256" key="1">
    <source>
        <dbReference type="SAM" id="MobiDB-lite"/>
    </source>
</evidence>
<feature type="region of interest" description="Disordered" evidence="1">
    <location>
        <begin position="1"/>
        <end position="79"/>
    </location>
</feature>
<name>A0A2T0FE08_9ASCO</name>
<dbReference type="AlphaFoldDB" id="A0A2T0FE08"/>
<reference evidence="2 3" key="1">
    <citation type="submission" date="2017-04" db="EMBL/GenBank/DDBJ databases">
        <title>Genome sequencing of [Candida] sorbophila.</title>
        <authorList>
            <person name="Ahn J.O."/>
        </authorList>
    </citation>
    <scope>NUCLEOTIDE SEQUENCE [LARGE SCALE GENOMIC DNA]</scope>
    <source>
        <strain evidence="2 3">DS02</strain>
    </source>
</reference>
<feature type="compositionally biased region" description="Basic residues" evidence="1">
    <location>
        <begin position="1"/>
        <end position="13"/>
    </location>
</feature>
<organism evidence="2 3">
    <name type="scientific">Wickerhamiella sorbophila</name>
    <dbReference type="NCBI Taxonomy" id="45607"/>
    <lineage>
        <taxon>Eukaryota</taxon>
        <taxon>Fungi</taxon>
        <taxon>Dikarya</taxon>
        <taxon>Ascomycota</taxon>
        <taxon>Saccharomycotina</taxon>
        <taxon>Dipodascomycetes</taxon>
        <taxon>Dipodascales</taxon>
        <taxon>Trichomonascaceae</taxon>
        <taxon>Wickerhamiella</taxon>
    </lineage>
</organism>
<gene>
    <name evidence="2" type="ORF">B9G98_00820</name>
</gene>
<dbReference type="GeneID" id="36514569"/>
<dbReference type="Proteomes" id="UP000238350">
    <property type="component" value="Unassembled WGS sequence"/>
</dbReference>
<feature type="compositionally biased region" description="Acidic residues" evidence="1">
    <location>
        <begin position="58"/>
        <end position="72"/>
    </location>
</feature>